<dbReference type="Gene3D" id="3.90.550.10">
    <property type="entry name" value="Spore Coat Polysaccharide Biosynthesis Protein SpsA, Chain A"/>
    <property type="match status" value="1"/>
</dbReference>
<organism evidence="4 5">
    <name type="scientific">Thiorhodococcus minor</name>
    <dbReference type="NCBI Taxonomy" id="57489"/>
    <lineage>
        <taxon>Bacteria</taxon>
        <taxon>Pseudomonadati</taxon>
        <taxon>Pseudomonadota</taxon>
        <taxon>Gammaproteobacteria</taxon>
        <taxon>Chromatiales</taxon>
        <taxon>Chromatiaceae</taxon>
        <taxon>Thiorhodococcus</taxon>
    </lineage>
</organism>
<reference evidence="4 5" key="1">
    <citation type="submission" date="2020-02" db="EMBL/GenBank/DDBJ databases">
        <title>Genome sequences of Thiorhodococcus mannitoliphagus and Thiorhodococcus minor, purple sulfur photosynthetic bacteria in the gammaproteobacterial family, Chromatiaceae.</title>
        <authorList>
            <person name="Aviles F.A."/>
            <person name="Meyer T.E."/>
            <person name="Kyndt J.A."/>
        </authorList>
    </citation>
    <scope>NUCLEOTIDE SEQUENCE [LARGE SCALE GENOMIC DNA]</scope>
    <source>
        <strain evidence="4 5">DSM 11518</strain>
    </source>
</reference>
<dbReference type="InterPro" id="IPR058718">
    <property type="entry name" value="Agl6_TM_C"/>
</dbReference>
<gene>
    <name evidence="4" type="ORF">G3446_14145</name>
</gene>
<accession>A0A6M0K258</accession>
<dbReference type="InterPro" id="IPR029044">
    <property type="entry name" value="Nucleotide-diphossugar_trans"/>
</dbReference>
<keyword evidence="1" id="KW-0812">Transmembrane</keyword>
<keyword evidence="5" id="KW-1185">Reference proteome</keyword>
<dbReference type="Proteomes" id="UP000483379">
    <property type="component" value="Unassembled WGS sequence"/>
</dbReference>
<dbReference type="Pfam" id="PF00535">
    <property type="entry name" value="Glycos_transf_2"/>
    <property type="match status" value="1"/>
</dbReference>
<dbReference type="Pfam" id="PF26629">
    <property type="entry name" value="GT2_TM_C"/>
    <property type="match status" value="1"/>
</dbReference>
<evidence type="ECO:0000259" key="3">
    <source>
        <dbReference type="Pfam" id="PF26629"/>
    </source>
</evidence>
<evidence type="ECO:0000259" key="2">
    <source>
        <dbReference type="Pfam" id="PF00535"/>
    </source>
</evidence>
<proteinExistence type="predicted"/>
<dbReference type="CDD" id="cd04179">
    <property type="entry name" value="DPM_DPG-synthase_like"/>
    <property type="match status" value="1"/>
</dbReference>
<keyword evidence="4" id="KW-0808">Transferase</keyword>
<dbReference type="InterPro" id="IPR001173">
    <property type="entry name" value="Glyco_trans_2-like"/>
</dbReference>
<dbReference type="AlphaFoldDB" id="A0A6M0K258"/>
<name>A0A6M0K258_9GAMM</name>
<feature type="domain" description="Low-salt glycan biosynthesis hexosyltransferase Agl6 C-terminal transmembrane region" evidence="3">
    <location>
        <begin position="340"/>
        <end position="428"/>
    </location>
</feature>
<dbReference type="EMBL" id="JAAIJQ010000040">
    <property type="protein sequence ID" value="NEV63013.1"/>
    <property type="molecule type" value="Genomic_DNA"/>
</dbReference>
<dbReference type="GO" id="GO:0016740">
    <property type="term" value="F:transferase activity"/>
    <property type="evidence" value="ECO:0007669"/>
    <property type="project" value="UniProtKB-KW"/>
</dbReference>
<evidence type="ECO:0000313" key="4">
    <source>
        <dbReference type="EMBL" id="NEV63013.1"/>
    </source>
</evidence>
<feature type="domain" description="Glycosyltransferase 2-like" evidence="2">
    <location>
        <begin position="52"/>
        <end position="210"/>
    </location>
</feature>
<protein>
    <submittedName>
        <fullName evidence="4">Glycosyltransferase family 2 protein</fullName>
    </submittedName>
</protein>
<dbReference type="PANTHER" id="PTHR48090">
    <property type="entry name" value="UNDECAPRENYL-PHOSPHATE 4-DEOXY-4-FORMAMIDO-L-ARABINOSE TRANSFERASE-RELATED"/>
    <property type="match status" value="1"/>
</dbReference>
<dbReference type="RefSeq" id="WP_164453479.1">
    <property type="nucleotide sequence ID" value="NZ_JAAIJQ010000040.1"/>
</dbReference>
<keyword evidence="1" id="KW-1133">Transmembrane helix</keyword>
<sequence>MASNETLTGLTPRDSRASCSGHTFVKIGVPIDLPAKPQTRPTAKRHAGIDVSIIMPCLNEAATLPWCIERAAQALDALSTKSGLSGEIIVADNGSTDGSQRIAKQRGARVITIEQRGYGAALRGGMSAARGTYLVMGDSDCSYDFTEAVPMVERLMAGADLCMGSRFRGEIKPKAMPVLNRHLGNPLLSGIFRLFYRLPVSDAHCGLRALTKTTFERLRLDADGMEFATEMVLKASLLDCRYAETPVTLSPDQRGRKPHLRPWRDGWRHLRYMLMLSPLWLFFGPSILFSLLAVLIITPLLLKPDGSMITIVGLPFGDHWMILASAFLIVAFQTALFGFAATIHGVREGYRRITSGVRRVLMTARLEHFIVAASILILTGCMIFMSVLTQWADQGYGELSAIRPITAASTLGVLGLQSFFGGFLLSIIAGNRAHPADLMAISNSHKHRQDGRALES</sequence>
<keyword evidence="1" id="KW-0472">Membrane</keyword>
<dbReference type="SUPFAM" id="SSF53448">
    <property type="entry name" value="Nucleotide-diphospho-sugar transferases"/>
    <property type="match status" value="1"/>
</dbReference>
<feature type="transmembrane region" description="Helical" evidence="1">
    <location>
        <begin position="408"/>
        <end position="429"/>
    </location>
</feature>
<comment type="caution">
    <text evidence="4">The sequence shown here is derived from an EMBL/GenBank/DDBJ whole genome shotgun (WGS) entry which is preliminary data.</text>
</comment>
<feature type="transmembrane region" description="Helical" evidence="1">
    <location>
        <begin position="366"/>
        <end position="388"/>
    </location>
</feature>
<feature type="transmembrane region" description="Helical" evidence="1">
    <location>
        <begin position="279"/>
        <end position="302"/>
    </location>
</feature>
<feature type="transmembrane region" description="Helical" evidence="1">
    <location>
        <begin position="322"/>
        <end position="346"/>
    </location>
</feature>
<evidence type="ECO:0000256" key="1">
    <source>
        <dbReference type="SAM" id="Phobius"/>
    </source>
</evidence>
<evidence type="ECO:0000313" key="5">
    <source>
        <dbReference type="Proteomes" id="UP000483379"/>
    </source>
</evidence>
<dbReference type="PANTHER" id="PTHR48090:SF7">
    <property type="entry name" value="RFBJ PROTEIN"/>
    <property type="match status" value="1"/>
</dbReference>
<dbReference type="InterPro" id="IPR050256">
    <property type="entry name" value="Glycosyltransferase_2"/>
</dbReference>